<feature type="transmembrane region" description="Helical" evidence="1">
    <location>
        <begin position="383"/>
        <end position="401"/>
    </location>
</feature>
<gene>
    <name evidence="2" type="ORF">PG991_008188</name>
</gene>
<keyword evidence="1" id="KW-1133">Transmembrane helix</keyword>
<feature type="transmembrane region" description="Helical" evidence="1">
    <location>
        <begin position="343"/>
        <end position="363"/>
    </location>
</feature>
<comment type="caution">
    <text evidence="2">The sequence shown here is derived from an EMBL/GenBank/DDBJ whole genome shotgun (WGS) entry which is preliminary data.</text>
</comment>
<dbReference type="Proteomes" id="UP001396898">
    <property type="component" value="Unassembled WGS sequence"/>
</dbReference>
<keyword evidence="1" id="KW-0812">Transmembrane</keyword>
<evidence type="ECO:0000313" key="3">
    <source>
        <dbReference type="Proteomes" id="UP001396898"/>
    </source>
</evidence>
<organism evidence="2 3">
    <name type="scientific">Apiospora marii</name>
    <dbReference type="NCBI Taxonomy" id="335849"/>
    <lineage>
        <taxon>Eukaryota</taxon>
        <taxon>Fungi</taxon>
        <taxon>Dikarya</taxon>
        <taxon>Ascomycota</taxon>
        <taxon>Pezizomycotina</taxon>
        <taxon>Sordariomycetes</taxon>
        <taxon>Xylariomycetidae</taxon>
        <taxon>Amphisphaeriales</taxon>
        <taxon>Apiosporaceae</taxon>
        <taxon>Apiospora</taxon>
    </lineage>
</organism>
<feature type="transmembrane region" description="Helical" evidence="1">
    <location>
        <begin position="307"/>
        <end position="331"/>
    </location>
</feature>
<proteinExistence type="predicted"/>
<sequence>MSSKNSIRDLFESEEFAYPCYGTWKGDSDIAGIGVLLGFVIYAYTTLLVSIIVACFETVEWWKDSHNEGRWRWLATTSTLANRPIGSIHKLHLICSHLQGTLCDVQIVTGAGIVIAAFMQWDTIPFYHEQIAISCWWLTISSLFAARGSSTTTAQFEASSQNATNGHRLHRSGSRLRSGYKAMEEEEDIVARWEFGQAWIRDFGIFASLTLSATFQAMIIAKEEQYWDEDWNEDPPGRCYLTHARDQSDWLWCVGTALFAVFMLLEISSPGSNGVDNAISEIHERILKILCDATADYWKSLCSTQNWWSYALNALTVVALGTATFLVWVVLQFISLWVYGGGFYPVEVMFQVGYAVYTIWYMFDLRSSNEELVTSSENTWGFVQVLPVALLATIFISYVDAHAEVVKGMRHIKLVRMGGQELALRN</sequence>
<keyword evidence="3" id="KW-1185">Reference proteome</keyword>
<feature type="transmembrane region" description="Helical" evidence="1">
    <location>
        <begin position="30"/>
        <end position="56"/>
    </location>
</feature>
<dbReference type="EMBL" id="JAQQWI010000010">
    <property type="protein sequence ID" value="KAK8018998.1"/>
    <property type="molecule type" value="Genomic_DNA"/>
</dbReference>
<dbReference type="InterPro" id="IPR053018">
    <property type="entry name" value="Elsinochrome_Biosynth-Asso"/>
</dbReference>
<protein>
    <submittedName>
        <fullName evidence="2">Uncharacterized protein</fullName>
    </submittedName>
</protein>
<dbReference type="PANTHER" id="PTHR37577:SF1">
    <property type="entry name" value="INTEGRAL MEMBRANE PROTEIN"/>
    <property type="match status" value="1"/>
</dbReference>
<keyword evidence="1" id="KW-0472">Membrane</keyword>
<accession>A0ABR1RVK8</accession>
<name>A0ABR1RVK8_9PEZI</name>
<feature type="transmembrane region" description="Helical" evidence="1">
    <location>
        <begin position="250"/>
        <end position="267"/>
    </location>
</feature>
<dbReference type="PANTHER" id="PTHR37577">
    <property type="entry name" value="INTEGRAL MEMBRANE PROTEIN"/>
    <property type="match status" value="1"/>
</dbReference>
<evidence type="ECO:0000256" key="1">
    <source>
        <dbReference type="SAM" id="Phobius"/>
    </source>
</evidence>
<reference evidence="2 3" key="1">
    <citation type="submission" date="2023-01" db="EMBL/GenBank/DDBJ databases">
        <title>Analysis of 21 Apiospora genomes using comparative genomics revels a genus with tremendous synthesis potential of carbohydrate active enzymes and secondary metabolites.</title>
        <authorList>
            <person name="Sorensen T."/>
        </authorList>
    </citation>
    <scope>NUCLEOTIDE SEQUENCE [LARGE SCALE GENOMIC DNA]</scope>
    <source>
        <strain evidence="2 3">CBS 20057</strain>
    </source>
</reference>
<evidence type="ECO:0000313" key="2">
    <source>
        <dbReference type="EMBL" id="KAK8018998.1"/>
    </source>
</evidence>